<proteinExistence type="predicted"/>
<feature type="chain" id="PRO_5037288235" evidence="1">
    <location>
        <begin position="20"/>
        <end position="75"/>
    </location>
</feature>
<dbReference type="Proteomes" id="UP000887572">
    <property type="component" value="Unplaced"/>
</dbReference>
<evidence type="ECO:0000256" key="1">
    <source>
        <dbReference type="SAM" id="SignalP"/>
    </source>
</evidence>
<keyword evidence="2" id="KW-1185">Reference proteome</keyword>
<name>A0A914ICB7_GLORO</name>
<feature type="signal peptide" evidence="1">
    <location>
        <begin position="1"/>
        <end position="19"/>
    </location>
</feature>
<evidence type="ECO:0000313" key="3">
    <source>
        <dbReference type="WBParaSite" id="Gr19_v10_g9516.t2"/>
    </source>
</evidence>
<keyword evidence="1" id="KW-0732">Signal</keyword>
<organism evidence="2 3">
    <name type="scientific">Globodera rostochiensis</name>
    <name type="common">Golden nematode worm</name>
    <name type="synonym">Heterodera rostochiensis</name>
    <dbReference type="NCBI Taxonomy" id="31243"/>
    <lineage>
        <taxon>Eukaryota</taxon>
        <taxon>Metazoa</taxon>
        <taxon>Ecdysozoa</taxon>
        <taxon>Nematoda</taxon>
        <taxon>Chromadorea</taxon>
        <taxon>Rhabditida</taxon>
        <taxon>Tylenchina</taxon>
        <taxon>Tylenchomorpha</taxon>
        <taxon>Tylenchoidea</taxon>
        <taxon>Heteroderidae</taxon>
        <taxon>Heteroderinae</taxon>
        <taxon>Globodera</taxon>
    </lineage>
</organism>
<evidence type="ECO:0000313" key="2">
    <source>
        <dbReference type="Proteomes" id="UP000887572"/>
    </source>
</evidence>
<dbReference type="AlphaFoldDB" id="A0A914ICB7"/>
<protein>
    <submittedName>
        <fullName evidence="3">Secreted protein</fullName>
    </submittedName>
</protein>
<dbReference type="WBParaSite" id="Gr19_v10_g9516.t2">
    <property type="protein sequence ID" value="Gr19_v10_g9516.t2"/>
    <property type="gene ID" value="Gr19_v10_g9516"/>
</dbReference>
<sequence>MFFRLFILFSVLLTHFGTAAPNVGKISANILQQQLNAEYVVVISDPITSADVGAISVSENLPKLTKNEAVYHLVS</sequence>
<reference evidence="3" key="1">
    <citation type="submission" date="2022-11" db="UniProtKB">
        <authorList>
            <consortium name="WormBaseParasite"/>
        </authorList>
    </citation>
    <scope>IDENTIFICATION</scope>
</reference>
<accession>A0A914ICB7</accession>